<gene>
    <name evidence="1" type="ORF">MYCIT1_LOCUS9444</name>
</gene>
<name>A0AAD2JXD2_9AGAR</name>
<comment type="caution">
    <text evidence="1">The sequence shown here is derived from an EMBL/GenBank/DDBJ whole genome shotgun (WGS) entry which is preliminary data.</text>
</comment>
<evidence type="ECO:0000313" key="1">
    <source>
        <dbReference type="EMBL" id="CAK5267160.1"/>
    </source>
</evidence>
<protein>
    <submittedName>
        <fullName evidence="1">Uncharacterized protein</fullName>
    </submittedName>
</protein>
<sequence>MRDSCGYGSRERSLISTHLQNVPPGVWCLPVLPQGSRIDLEQRAVFNGIHDIAARAIEHFGKLRKTQRRSVEPAQIEVAHDLGFEALQKLELGIEVRNEEGLVLAPGTGTGSRTQILGSTTIATTTIEAVDRLAESRLVEIDRNGVHVVHGSNEILHARVVFPQKVLEARHVVARDVLRLQPDQQRDLLRVLRFQPVRLVQEARELEHEVCGLDPLLHRVGSWYERQQRGQGRHLLGVQVF</sequence>
<dbReference type="EMBL" id="CAVNYO010000116">
    <property type="protein sequence ID" value="CAK5267160.1"/>
    <property type="molecule type" value="Genomic_DNA"/>
</dbReference>
<evidence type="ECO:0000313" key="2">
    <source>
        <dbReference type="Proteomes" id="UP001295794"/>
    </source>
</evidence>
<dbReference type="Proteomes" id="UP001295794">
    <property type="component" value="Unassembled WGS sequence"/>
</dbReference>
<feature type="non-terminal residue" evidence="1">
    <location>
        <position position="241"/>
    </location>
</feature>
<organism evidence="1 2">
    <name type="scientific">Mycena citricolor</name>
    <dbReference type="NCBI Taxonomy" id="2018698"/>
    <lineage>
        <taxon>Eukaryota</taxon>
        <taxon>Fungi</taxon>
        <taxon>Dikarya</taxon>
        <taxon>Basidiomycota</taxon>
        <taxon>Agaricomycotina</taxon>
        <taxon>Agaricomycetes</taxon>
        <taxon>Agaricomycetidae</taxon>
        <taxon>Agaricales</taxon>
        <taxon>Marasmiineae</taxon>
        <taxon>Mycenaceae</taxon>
        <taxon>Mycena</taxon>
    </lineage>
</organism>
<reference evidence="1" key="1">
    <citation type="submission" date="2023-11" db="EMBL/GenBank/DDBJ databases">
        <authorList>
            <person name="De Vega J J."/>
            <person name="De Vega J J."/>
        </authorList>
    </citation>
    <scope>NUCLEOTIDE SEQUENCE</scope>
</reference>
<keyword evidence="2" id="KW-1185">Reference proteome</keyword>
<accession>A0AAD2JXD2</accession>
<dbReference type="AlphaFoldDB" id="A0AAD2JXD2"/>
<proteinExistence type="predicted"/>